<dbReference type="SUPFAM" id="SSF52540">
    <property type="entry name" value="P-loop containing nucleoside triphosphate hydrolases"/>
    <property type="match status" value="1"/>
</dbReference>
<evidence type="ECO:0000256" key="1">
    <source>
        <dbReference type="ARBA" id="ARBA00022679"/>
    </source>
</evidence>
<evidence type="ECO:0000256" key="2">
    <source>
        <dbReference type="ARBA" id="ARBA00022741"/>
    </source>
</evidence>
<reference evidence="9" key="1">
    <citation type="journal article" date="2019" name="Int. J. Syst. Evol. Microbiol.">
        <title>The Global Catalogue of Microorganisms (GCM) 10K type strain sequencing project: providing services to taxonomists for standard genome sequencing and annotation.</title>
        <authorList>
            <consortium name="The Broad Institute Genomics Platform"/>
            <consortium name="The Broad Institute Genome Sequencing Center for Infectious Disease"/>
            <person name="Wu L."/>
            <person name="Ma J."/>
        </authorList>
    </citation>
    <scope>NUCLEOTIDE SEQUENCE [LARGE SCALE GENOMIC DNA]</scope>
    <source>
        <strain evidence="9">JCM 18050</strain>
    </source>
</reference>
<keyword evidence="1" id="KW-0808">Transferase</keyword>
<protein>
    <submittedName>
        <fullName evidence="8">GNAT family N-acetyltransferase</fullName>
    </submittedName>
</protein>
<dbReference type="EMBL" id="BAABHY010000001">
    <property type="protein sequence ID" value="GAA5105957.1"/>
    <property type="molecule type" value="Genomic_DNA"/>
</dbReference>
<comment type="caution">
    <text evidence="8">The sequence shown here is derived from an EMBL/GenBank/DDBJ whole genome shotgun (WGS) entry which is preliminary data.</text>
</comment>
<dbReference type="Gene3D" id="1.20.120.890">
    <property type="entry name" value="tRNA(Met) cytidine acetyltransferase, tail domain"/>
    <property type="match status" value="1"/>
</dbReference>
<dbReference type="Gene3D" id="3.40.630.30">
    <property type="match status" value="1"/>
</dbReference>
<dbReference type="Proteomes" id="UP001500171">
    <property type="component" value="Unassembled WGS sequence"/>
</dbReference>
<dbReference type="InterPro" id="IPR016181">
    <property type="entry name" value="Acyl_CoA_acyltransferase"/>
</dbReference>
<keyword evidence="4" id="KW-0012">Acyltransferase</keyword>
<dbReference type="RefSeq" id="WP_345488511.1">
    <property type="nucleotide sequence ID" value="NZ_BAABHY010000001.1"/>
</dbReference>
<evidence type="ECO:0000259" key="7">
    <source>
        <dbReference type="Pfam" id="PF17176"/>
    </source>
</evidence>
<evidence type="ECO:0000259" key="5">
    <source>
        <dbReference type="Pfam" id="PF05127"/>
    </source>
</evidence>
<evidence type="ECO:0000256" key="3">
    <source>
        <dbReference type="ARBA" id="ARBA00022840"/>
    </source>
</evidence>
<feature type="domain" description="TcmA/NAT10 helicase" evidence="5">
    <location>
        <begin position="195"/>
        <end position="339"/>
    </location>
</feature>
<evidence type="ECO:0000313" key="9">
    <source>
        <dbReference type="Proteomes" id="UP001500171"/>
    </source>
</evidence>
<evidence type="ECO:0000313" key="8">
    <source>
        <dbReference type="EMBL" id="GAA5105957.1"/>
    </source>
</evidence>
<feature type="domain" description="tRNA(Met) cytidine acetyltransferase TmcA tRNA-binding" evidence="7">
    <location>
        <begin position="544"/>
        <end position="664"/>
    </location>
</feature>
<keyword evidence="2" id="KW-0547">Nucleotide-binding</keyword>
<keyword evidence="3" id="KW-0067">ATP-binding</keyword>
<name>A0ABP9N3J5_9GAMM</name>
<feature type="domain" description="TmcA/NAT10 N-terminal" evidence="6">
    <location>
        <begin position="4"/>
        <end position="137"/>
    </location>
</feature>
<keyword evidence="9" id="KW-1185">Reference proteome</keyword>
<dbReference type="Pfam" id="PF17176">
    <property type="entry name" value="tRNA_bind_3"/>
    <property type="match status" value="1"/>
</dbReference>
<dbReference type="InterPro" id="IPR033442">
    <property type="entry name" value="TmcA_tRNA_bind"/>
</dbReference>
<dbReference type="InterPro" id="IPR013562">
    <property type="entry name" value="TmcA/NAT10_N"/>
</dbReference>
<dbReference type="Gene3D" id="3.40.50.300">
    <property type="entry name" value="P-loop containing nucleotide triphosphate hydrolases"/>
    <property type="match status" value="1"/>
</dbReference>
<dbReference type="InterPro" id="IPR038321">
    <property type="entry name" value="TmcA_C_sf"/>
</dbReference>
<dbReference type="InterPro" id="IPR032672">
    <property type="entry name" value="TmcA/NAT10/Kre33"/>
</dbReference>
<dbReference type="InterPro" id="IPR027417">
    <property type="entry name" value="P-loop_NTPase"/>
</dbReference>
<dbReference type="Pfam" id="PF05127">
    <property type="entry name" value="NAT10_TcmA_helicase"/>
    <property type="match status" value="1"/>
</dbReference>
<evidence type="ECO:0000256" key="4">
    <source>
        <dbReference type="ARBA" id="ARBA00023315"/>
    </source>
</evidence>
<sequence>MVNGFRRLVIVQGEDSAVLNQFHYITSWVEGDWITVTDDALFTAQSKIPYRPNQAKLLLGREFKHAIFDARKGFNLDALAILSGCLIAQSVLLLWLPLQLENWHDDDSLRWNEGEIALAVPNFITHLMTVIEHHSQINEQYIKCYTLTQNQADNHLATLLQLTSLTSPIAPYFDYRQQHVLLNDLMTLNAKMILVTAKRGRGKSALAGMFAHHHACIVTAPNKNAVNTLMAFAPSDTNFFAPDELITLLKTQHVNANKWLIIDEAAMIPLPLIKKLIDHFDHVLLTTTVDGYEGTGQGLLLKLVEHYQQHDDVVQCQLTAPIRWLDDDPLEGFIDQLLVANWSQPKWQDNHTLAIKKLTQSALVETDGKLSQYFGLLKAAHYRTTVVDLRRLLDAQNITLYSGELDNNLTVSVLVAVKEGGLTPTLVDQILKGYRRPKGNLVAQSLVAHAGEPLAGELNSIRINRIAVYHTVRQHGIASALIQSLLADARRASQDFVSVSFAYTTGLYQFWIKNGFRVVQVGSHQDASSGSYAIMAIYPLTAKGHQLCDKLSKKLSRNWYWLNTLIDIDLPISIEHDQMLNDDDKLELQLFATTSYAYSASMAGLCRLIHWIKGYHPACIVMLPLLTHLVENQFNEYQTIKAYELSGKKALLVLLRKEVHQFMITQGLFNE</sequence>
<proteinExistence type="predicted"/>
<dbReference type="SUPFAM" id="SSF55729">
    <property type="entry name" value="Acyl-CoA N-acyltransferases (Nat)"/>
    <property type="match status" value="1"/>
</dbReference>
<dbReference type="Gene3D" id="3.40.50.11040">
    <property type="match status" value="1"/>
</dbReference>
<dbReference type="Pfam" id="PF08351">
    <property type="entry name" value="TmcA_N"/>
    <property type="match status" value="1"/>
</dbReference>
<dbReference type="PANTHER" id="PTHR10925">
    <property type="entry name" value="N-ACETYLTRANSFERASE 10"/>
    <property type="match status" value="1"/>
</dbReference>
<gene>
    <name evidence="8" type="ORF">GCM10023211_05230</name>
</gene>
<evidence type="ECO:0000259" key="6">
    <source>
        <dbReference type="Pfam" id="PF08351"/>
    </source>
</evidence>
<dbReference type="PANTHER" id="PTHR10925:SF5">
    <property type="entry name" value="RNA CYTIDINE ACETYLTRANSFERASE"/>
    <property type="match status" value="1"/>
</dbReference>
<accession>A0ABP9N3J5</accession>
<dbReference type="InterPro" id="IPR007807">
    <property type="entry name" value="TcmA/NAT10_helicase"/>
</dbReference>
<organism evidence="8 9">
    <name type="scientific">Orbus sasakiae</name>
    <dbReference type="NCBI Taxonomy" id="1078475"/>
    <lineage>
        <taxon>Bacteria</taxon>
        <taxon>Pseudomonadati</taxon>
        <taxon>Pseudomonadota</taxon>
        <taxon>Gammaproteobacteria</taxon>
        <taxon>Orbales</taxon>
        <taxon>Orbaceae</taxon>
        <taxon>Orbus</taxon>
    </lineage>
</organism>